<dbReference type="Proteomes" id="UP000789396">
    <property type="component" value="Unassembled WGS sequence"/>
</dbReference>
<gene>
    <name evidence="2" type="ORF">RFULGI_LOCUS4754</name>
</gene>
<dbReference type="GO" id="GO:0009395">
    <property type="term" value="P:phospholipid catabolic process"/>
    <property type="evidence" value="ECO:0007669"/>
    <property type="project" value="TreeGrafter"/>
</dbReference>
<protein>
    <submittedName>
        <fullName evidence="2">13744_t:CDS:1</fullName>
    </submittedName>
</protein>
<name>A0A9N9B3G7_9GLOM</name>
<dbReference type="Gene3D" id="3.40.720.10">
    <property type="entry name" value="Alkaline Phosphatase, subunit A"/>
    <property type="match status" value="1"/>
</dbReference>
<dbReference type="GO" id="GO:0016788">
    <property type="term" value="F:hydrolase activity, acting on ester bonds"/>
    <property type="evidence" value="ECO:0007669"/>
    <property type="project" value="InterPro"/>
</dbReference>
<evidence type="ECO:0000313" key="2">
    <source>
        <dbReference type="EMBL" id="CAG8553634.1"/>
    </source>
</evidence>
<dbReference type="InterPro" id="IPR007312">
    <property type="entry name" value="Phosphoesterase"/>
</dbReference>
<dbReference type="AlphaFoldDB" id="A0A9N9B3G7"/>
<accession>A0A9N9B3G7</accession>
<dbReference type="PANTHER" id="PTHR31956">
    <property type="entry name" value="NON-SPECIFIC PHOSPHOLIPASE C4-RELATED"/>
    <property type="match status" value="1"/>
</dbReference>
<sequence length="261" mass="30221">MAATAKGKWFDRIVLIIFENTNYTDAIANSYLKEITTRPNGVLLSEYYAVEHPSEPNYIAQIAGSTYGILDDENYDIDDETLVDLLEKKGVSWKCYMEDYRKLYARKHNPFFSFTPITKNATRCAKVVNANRLDDDIKNNQVPQLVYYVPNQNNNAHDTNISYASAWFKNWLEPKLKMTSFTHKTLFFTVFDESANDNDTVNHIYASLLGDPVTKDNYHNDTTHYTHYSFLRTVEDNWDLGSLNRNDSSATPFSLYLNEQH</sequence>
<keyword evidence="3" id="KW-1185">Reference proteome</keyword>
<proteinExistence type="predicted"/>
<dbReference type="Pfam" id="PF04185">
    <property type="entry name" value="Phosphoesterase"/>
    <property type="match status" value="1"/>
</dbReference>
<comment type="caution">
    <text evidence="2">The sequence shown here is derived from an EMBL/GenBank/DDBJ whole genome shotgun (WGS) entry which is preliminary data.</text>
</comment>
<keyword evidence="1" id="KW-0378">Hydrolase</keyword>
<dbReference type="PANTHER" id="PTHR31956:SF8">
    <property type="entry name" value="ACID PHOSPHATASE PHOA (AFU_ORTHOLOGUE AFUA_1G03570)"/>
    <property type="match status" value="1"/>
</dbReference>
<dbReference type="EMBL" id="CAJVPZ010004932">
    <property type="protein sequence ID" value="CAG8553634.1"/>
    <property type="molecule type" value="Genomic_DNA"/>
</dbReference>
<evidence type="ECO:0000313" key="3">
    <source>
        <dbReference type="Proteomes" id="UP000789396"/>
    </source>
</evidence>
<organism evidence="2 3">
    <name type="scientific">Racocetra fulgida</name>
    <dbReference type="NCBI Taxonomy" id="60492"/>
    <lineage>
        <taxon>Eukaryota</taxon>
        <taxon>Fungi</taxon>
        <taxon>Fungi incertae sedis</taxon>
        <taxon>Mucoromycota</taxon>
        <taxon>Glomeromycotina</taxon>
        <taxon>Glomeromycetes</taxon>
        <taxon>Diversisporales</taxon>
        <taxon>Gigasporaceae</taxon>
        <taxon>Racocetra</taxon>
    </lineage>
</organism>
<dbReference type="InterPro" id="IPR017850">
    <property type="entry name" value="Alkaline_phosphatase_core_sf"/>
</dbReference>
<dbReference type="OrthoDB" id="5135119at2759"/>
<reference evidence="2" key="1">
    <citation type="submission" date="2021-06" db="EMBL/GenBank/DDBJ databases">
        <authorList>
            <person name="Kallberg Y."/>
            <person name="Tangrot J."/>
            <person name="Rosling A."/>
        </authorList>
    </citation>
    <scope>NUCLEOTIDE SEQUENCE</scope>
    <source>
        <strain evidence="2">IN212</strain>
    </source>
</reference>
<evidence type="ECO:0000256" key="1">
    <source>
        <dbReference type="ARBA" id="ARBA00022801"/>
    </source>
</evidence>